<sequence>MKQPAQRKHMKNGVSTLTSAQWRHSTAVHLDMSFFGVQVRDRYVRHFGISLVSMHRFSFPYFTTRFQEPTANHGYSPASRTKNTNRHSLPLDLQSRVALSGVSTIL</sequence>
<name>A0A6G5AJA4_RHIMP</name>
<protein>
    <submittedName>
        <fullName evidence="1">Uncharacterized protein</fullName>
    </submittedName>
</protein>
<proteinExistence type="predicted"/>
<organism evidence="1">
    <name type="scientific">Rhipicephalus microplus</name>
    <name type="common">Cattle tick</name>
    <name type="synonym">Boophilus microplus</name>
    <dbReference type="NCBI Taxonomy" id="6941"/>
    <lineage>
        <taxon>Eukaryota</taxon>
        <taxon>Metazoa</taxon>
        <taxon>Ecdysozoa</taxon>
        <taxon>Arthropoda</taxon>
        <taxon>Chelicerata</taxon>
        <taxon>Arachnida</taxon>
        <taxon>Acari</taxon>
        <taxon>Parasitiformes</taxon>
        <taxon>Ixodida</taxon>
        <taxon>Ixodoidea</taxon>
        <taxon>Ixodidae</taxon>
        <taxon>Rhipicephalinae</taxon>
        <taxon>Rhipicephalus</taxon>
        <taxon>Boophilus</taxon>
    </lineage>
</organism>
<dbReference type="EMBL" id="GIKN01007874">
    <property type="protein sequence ID" value="NIE50147.1"/>
    <property type="molecule type" value="Transcribed_RNA"/>
</dbReference>
<reference evidence="1" key="1">
    <citation type="submission" date="2020-03" db="EMBL/GenBank/DDBJ databases">
        <title>A transcriptome and proteome of the tick Rhipicephalus microplus shaped by the genetic composition of its hosts and developmental stage.</title>
        <authorList>
            <person name="Garcia G.R."/>
            <person name="Ribeiro J.M.C."/>
            <person name="Maruyama S.R."/>
            <person name="Gardinasse L.G."/>
            <person name="Nelson K."/>
            <person name="Ferreira B.R."/>
            <person name="Andrade T.G."/>
            <person name="Santos I.K.F.M."/>
        </authorList>
    </citation>
    <scope>NUCLEOTIDE SEQUENCE</scope>
    <source>
        <strain evidence="1">NSGR</strain>
        <tissue evidence="1">Salivary glands</tissue>
    </source>
</reference>
<accession>A0A6G5AJA4</accession>
<dbReference type="AlphaFoldDB" id="A0A6G5AJA4"/>
<evidence type="ECO:0000313" key="1">
    <source>
        <dbReference type="EMBL" id="NIE50147.1"/>
    </source>
</evidence>